<dbReference type="AlphaFoldDB" id="A0A923RVQ8"/>
<dbReference type="RefSeq" id="WP_107631427.1">
    <property type="nucleotide sequence ID" value="NZ_JACOPL010000002.1"/>
</dbReference>
<dbReference type="Pfam" id="PF13684">
    <property type="entry name" value="FakA-like_C"/>
    <property type="match status" value="1"/>
</dbReference>
<keyword evidence="3" id="KW-1185">Reference proteome</keyword>
<protein>
    <submittedName>
        <fullName evidence="2">DAK2 domain-containing protein</fullName>
    </submittedName>
</protein>
<sequence length="549" mass="58359">MADQKIDGALFKSMVIEGALAIAENKERANELNVFPVPDGDTGTNMSMTMASAMTELDKLEEPTLAKAADTAASALLRGARGNSGVILSLLFRGMAKKLREAEQVDGRALALALREGVDTAYKAVMKPAEGTILTVSRVSAQHAVEACQADSALSAEQVLCAVLERGREALAETVHQNPVLEKAGVVDAGAFGFLTILEGMLDGLRGVRKERAAAQPAAKAAADFAAIADEEITFTYCTEFIAARKDKARNVGRLRAILSDIGDSLVVVEDDDIVKVHVHTDQPNRALEEGLKFGPLLTVKIENMREQHTAKVIEGTADAPAERVIAPPEKKYGFVAVAAGDGLKNVFTDLGVDMVVQGGQTMNPSTDDIVRAVDAVPAETVFVLPNNKNIIMAAEQAAHLAEGKKLVVVPTRTIPQGISAMLAADLDSEQDSGLAAAMADAAAQVRSGQVTYAARDSEFDGKKIKQGEYLSLCEGRLCASGRESVVLKKLVREMVTDDSAFATVIYGEGVSAEQAAEVEALLRRENKDMEISVIDGGQPVYYYILSVE</sequence>
<dbReference type="InterPro" id="IPR050270">
    <property type="entry name" value="DegV_domain_contain"/>
</dbReference>
<organism evidence="2 3">
    <name type="scientific">Agathobaculum faecis</name>
    <dbReference type="NCBI Taxonomy" id="2763013"/>
    <lineage>
        <taxon>Bacteria</taxon>
        <taxon>Bacillati</taxon>
        <taxon>Bacillota</taxon>
        <taxon>Clostridia</taxon>
        <taxon>Eubacteriales</taxon>
        <taxon>Butyricicoccaceae</taxon>
        <taxon>Agathobaculum</taxon>
    </lineage>
</organism>
<dbReference type="GO" id="GO:0004371">
    <property type="term" value="F:glycerone kinase activity"/>
    <property type="evidence" value="ECO:0007669"/>
    <property type="project" value="InterPro"/>
</dbReference>
<evidence type="ECO:0000259" key="1">
    <source>
        <dbReference type="PROSITE" id="PS51480"/>
    </source>
</evidence>
<dbReference type="SMART" id="SM01120">
    <property type="entry name" value="Dak2"/>
    <property type="match status" value="1"/>
</dbReference>
<dbReference type="InterPro" id="IPR033470">
    <property type="entry name" value="FakA-like_C"/>
</dbReference>
<dbReference type="PANTHER" id="PTHR33434">
    <property type="entry name" value="DEGV DOMAIN-CONTAINING PROTEIN DR_1986-RELATED"/>
    <property type="match status" value="1"/>
</dbReference>
<dbReference type="SUPFAM" id="SSF101473">
    <property type="entry name" value="DhaL-like"/>
    <property type="match status" value="1"/>
</dbReference>
<name>A0A923RVQ8_9FIRM</name>
<gene>
    <name evidence="2" type="ORF">H8S45_02860</name>
</gene>
<dbReference type="Gene3D" id="1.25.40.340">
    <property type="match status" value="1"/>
</dbReference>
<reference evidence="2" key="1">
    <citation type="submission" date="2020-08" db="EMBL/GenBank/DDBJ databases">
        <title>Genome public.</title>
        <authorList>
            <person name="Liu C."/>
            <person name="Sun Q."/>
        </authorList>
    </citation>
    <scope>NUCLEOTIDE SEQUENCE</scope>
    <source>
        <strain evidence="2">NSJ-28</strain>
    </source>
</reference>
<dbReference type="InterPro" id="IPR036117">
    <property type="entry name" value="DhaL_dom_sf"/>
</dbReference>
<comment type="caution">
    <text evidence="2">The sequence shown here is derived from an EMBL/GenBank/DDBJ whole genome shotgun (WGS) entry which is preliminary data.</text>
</comment>
<dbReference type="InterPro" id="IPR004007">
    <property type="entry name" value="DhaL_dom"/>
</dbReference>
<feature type="domain" description="DhaL" evidence="1">
    <location>
        <begin position="9"/>
        <end position="203"/>
    </location>
</feature>
<proteinExistence type="predicted"/>
<dbReference type="Pfam" id="PF02734">
    <property type="entry name" value="Dak2"/>
    <property type="match status" value="1"/>
</dbReference>
<dbReference type="PROSITE" id="PS51480">
    <property type="entry name" value="DHAL"/>
    <property type="match status" value="1"/>
</dbReference>
<evidence type="ECO:0000313" key="3">
    <source>
        <dbReference type="Proteomes" id="UP000606499"/>
    </source>
</evidence>
<dbReference type="InterPro" id="IPR019986">
    <property type="entry name" value="YloV-like"/>
</dbReference>
<dbReference type="PANTHER" id="PTHR33434:SF4">
    <property type="entry name" value="PHOSPHATASE PROTEIN"/>
    <property type="match status" value="1"/>
</dbReference>
<dbReference type="Proteomes" id="UP000606499">
    <property type="component" value="Unassembled WGS sequence"/>
</dbReference>
<dbReference type="InterPro" id="IPR048394">
    <property type="entry name" value="FakA-like_M"/>
</dbReference>
<dbReference type="SMART" id="SM01121">
    <property type="entry name" value="Dak1_2"/>
    <property type="match status" value="1"/>
</dbReference>
<evidence type="ECO:0000313" key="2">
    <source>
        <dbReference type="EMBL" id="MBC5724411.1"/>
    </source>
</evidence>
<dbReference type="GO" id="GO:0006071">
    <property type="term" value="P:glycerol metabolic process"/>
    <property type="evidence" value="ECO:0007669"/>
    <property type="project" value="InterPro"/>
</dbReference>
<accession>A0A923RVQ8</accession>
<dbReference type="Pfam" id="PF21645">
    <property type="entry name" value="FakA-like_M"/>
    <property type="match status" value="1"/>
</dbReference>
<dbReference type="EMBL" id="JACOPL010000002">
    <property type="protein sequence ID" value="MBC5724411.1"/>
    <property type="molecule type" value="Genomic_DNA"/>
</dbReference>
<dbReference type="NCBIfam" id="TIGR03599">
    <property type="entry name" value="YloV"/>
    <property type="match status" value="1"/>
</dbReference>